<protein>
    <recommendedName>
        <fullName evidence="2">Tetratricopeptide repeat protein 38</fullName>
    </recommendedName>
</protein>
<evidence type="ECO:0000256" key="4">
    <source>
        <dbReference type="ARBA" id="ARBA00022803"/>
    </source>
</evidence>
<dbReference type="Ensembl" id="ENSFHET00000008842.1">
    <property type="protein sequence ID" value="ENSFHEP00000004491.1"/>
    <property type="gene ID" value="ENSFHEG00000005392.1"/>
</dbReference>
<accession>A0A3Q2NY93</accession>
<keyword evidence="3" id="KW-0677">Repeat</keyword>
<evidence type="ECO:0000256" key="3">
    <source>
        <dbReference type="ARBA" id="ARBA00022737"/>
    </source>
</evidence>
<keyword evidence="6" id="KW-1185">Reference proteome</keyword>
<keyword evidence="4" id="KW-0802">TPR repeat</keyword>
<proteinExistence type="inferred from homology"/>
<dbReference type="SUPFAM" id="SSF48452">
    <property type="entry name" value="TPR-like"/>
    <property type="match status" value="1"/>
</dbReference>
<organism evidence="5 6">
    <name type="scientific">Fundulus heteroclitus</name>
    <name type="common">Killifish</name>
    <name type="synonym">Mummichog</name>
    <dbReference type="NCBI Taxonomy" id="8078"/>
    <lineage>
        <taxon>Eukaryota</taxon>
        <taxon>Metazoa</taxon>
        <taxon>Chordata</taxon>
        <taxon>Craniata</taxon>
        <taxon>Vertebrata</taxon>
        <taxon>Euteleostomi</taxon>
        <taxon>Actinopterygii</taxon>
        <taxon>Neopterygii</taxon>
        <taxon>Teleostei</taxon>
        <taxon>Neoteleostei</taxon>
        <taxon>Acanthomorphata</taxon>
        <taxon>Ovalentaria</taxon>
        <taxon>Atherinomorphae</taxon>
        <taxon>Cyprinodontiformes</taxon>
        <taxon>Fundulidae</taxon>
        <taxon>Fundulus</taxon>
    </lineage>
</organism>
<evidence type="ECO:0000256" key="1">
    <source>
        <dbReference type="ARBA" id="ARBA00005857"/>
    </source>
</evidence>
<dbReference type="PANTHER" id="PTHR16263:SF4">
    <property type="entry name" value="TETRATRICOPEPTIDE REPEAT PROTEIN 38"/>
    <property type="match status" value="1"/>
</dbReference>
<dbReference type="AlphaFoldDB" id="A0A3Q2NY93"/>
<reference evidence="5" key="2">
    <citation type="submission" date="2025-09" db="UniProtKB">
        <authorList>
            <consortium name="Ensembl"/>
        </authorList>
    </citation>
    <scope>IDENTIFICATION</scope>
</reference>
<name>A0A3Q2NY93_FUNHE</name>
<dbReference type="Proteomes" id="UP000265000">
    <property type="component" value="Unplaced"/>
</dbReference>
<evidence type="ECO:0000313" key="6">
    <source>
        <dbReference type="Proteomes" id="UP000265000"/>
    </source>
</evidence>
<comment type="similarity">
    <text evidence="1">Belongs to the TTC38 family.</text>
</comment>
<reference evidence="5" key="1">
    <citation type="submission" date="2025-08" db="UniProtKB">
        <authorList>
            <consortium name="Ensembl"/>
        </authorList>
    </citation>
    <scope>IDENTIFICATION</scope>
</reference>
<dbReference type="InterPro" id="IPR033891">
    <property type="entry name" value="TTC38"/>
</dbReference>
<sequence length="461" mass="52157">CYAVLVSALQAWKDEALPLTTSSNEACKLYDAILTQYVKWRNDDTLGGIEGCMSAIQTADPNFVMGHVISTGLELVATTSSPRLDGRLAGAVKRTVELASSQDISPREKLHVKAVELFSHGNFPKACEVWEDILLDHPTDMLALKFAHDSYFYMGAQVPMRDSVARVLPHWKPHMPLFSYLKGQYSFGLLETRFYDQALKVALEGLTLTPDDAWSVHSVAHVYEMKAEVDKGLKFMESREKDWQVESDMLASHNYWHWALYFIEGVMALFIHVFKRCKASGAMLDIVDACSMLYRLEMEGVCVKDRWRELLQVTRPHTDDHVTLFNDLHFLMVSLGANETAASRRLLEGLQDLAKEPGDNHQHQLAQRLGVPMCNAMTEYQQGNYSQAVALLYPLRYNMVDIGGSDAQRDLFNQLLVHAAMKSDNKKHQKLARCLLVERDAVRPNSPLTLRLMQKALALHD</sequence>
<evidence type="ECO:0000256" key="2">
    <source>
        <dbReference type="ARBA" id="ARBA00019992"/>
    </source>
</evidence>
<dbReference type="CDD" id="cd05804">
    <property type="entry name" value="StaR_like"/>
    <property type="match status" value="1"/>
</dbReference>
<dbReference type="PANTHER" id="PTHR16263">
    <property type="entry name" value="TETRATRICOPEPTIDE REPEAT PROTEIN 38"/>
    <property type="match status" value="1"/>
</dbReference>
<dbReference type="InterPro" id="IPR011990">
    <property type="entry name" value="TPR-like_helical_dom_sf"/>
</dbReference>
<dbReference type="GeneTree" id="ENSGT00390000002669"/>
<evidence type="ECO:0000313" key="5">
    <source>
        <dbReference type="Ensembl" id="ENSFHEP00000004491.1"/>
    </source>
</evidence>